<dbReference type="InterPro" id="IPR006343">
    <property type="entry name" value="DnaB/C_C"/>
</dbReference>
<dbReference type="EMBL" id="NGJX01000007">
    <property type="protein sequence ID" value="RSU01459.1"/>
    <property type="molecule type" value="Genomic_DNA"/>
</dbReference>
<evidence type="ECO:0000259" key="4">
    <source>
        <dbReference type="Pfam" id="PF25888"/>
    </source>
</evidence>
<evidence type="ECO:0000313" key="5">
    <source>
        <dbReference type="EMBL" id="RSU01459.1"/>
    </source>
</evidence>
<proteinExistence type="inferred from homology"/>
<dbReference type="Pfam" id="PF25888">
    <property type="entry name" value="WHD_DnaB"/>
    <property type="match status" value="1"/>
</dbReference>
<evidence type="ECO:0000256" key="1">
    <source>
        <dbReference type="ARBA" id="ARBA00093462"/>
    </source>
</evidence>
<name>A0A369AUX6_9ENTE</name>
<feature type="domain" description="Replicative helicase loading/DNA remodeling protein DnaB N-terminal winged helix" evidence="4">
    <location>
        <begin position="9"/>
        <end position="250"/>
    </location>
</feature>
<dbReference type="RefSeq" id="WP_114289865.1">
    <property type="nucleotide sequence ID" value="NZ_CP081459.1"/>
</dbReference>
<organism evidence="5 6">
    <name type="scientific">Vagococcus fluvialis</name>
    <dbReference type="NCBI Taxonomy" id="2738"/>
    <lineage>
        <taxon>Bacteria</taxon>
        <taxon>Bacillati</taxon>
        <taxon>Bacillota</taxon>
        <taxon>Bacilli</taxon>
        <taxon>Lactobacillales</taxon>
        <taxon>Enterococcaceae</taxon>
        <taxon>Vagococcus</taxon>
    </lineage>
</organism>
<gene>
    <name evidence="5" type="ORF">CBF32_07955</name>
</gene>
<dbReference type="GeneID" id="63146708"/>
<feature type="region of interest" description="Disordered" evidence="2">
    <location>
        <begin position="407"/>
        <end position="438"/>
    </location>
</feature>
<feature type="domain" description="DnaB/C C-terminal" evidence="3">
    <location>
        <begin position="329"/>
        <end position="402"/>
    </location>
</feature>
<dbReference type="OrthoDB" id="2082007at2"/>
<dbReference type="Proteomes" id="UP000288197">
    <property type="component" value="Unassembled WGS sequence"/>
</dbReference>
<dbReference type="InterPro" id="IPR058660">
    <property type="entry name" value="WHD_DnaB"/>
</dbReference>
<evidence type="ECO:0000313" key="6">
    <source>
        <dbReference type="Proteomes" id="UP000288197"/>
    </source>
</evidence>
<evidence type="ECO:0000259" key="3">
    <source>
        <dbReference type="Pfam" id="PF07261"/>
    </source>
</evidence>
<feature type="compositionally biased region" description="Basic and acidic residues" evidence="2">
    <location>
        <begin position="425"/>
        <end position="438"/>
    </location>
</feature>
<reference evidence="5 6" key="1">
    <citation type="submission" date="2017-05" db="EMBL/GenBank/DDBJ databases">
        <title>Vagococcus spp. assemblies.</title>
        <authorList>
            <person name="Gulvik C.A."/>
        </authorList>
    </citation>
    <scope>NUCLEOTIDE SEQUENCE [LARGE SCALE GENOMIC DNA]</scope>
    <source>
        <strain evidence="5 6">NCFB 2497</strain>
    </source>
</reference>
<evidence type="ECO:0000256" key="2">
    <source>
        <dbReference type="SAM" id="MobiDB-lite"/>
    </source>
</evidence>
<dbReference type="Pfam" id="PF07261">
    <property type="entry name" value="DnaB_2"/>
    <property type="match status" value="1"/>
</dbReference>
<dbReference type="AlphaFoldDB" id="A0A369AUX6"/>
<sequence>MSEAWEKLKPKDKFSVIKTQHVSEVDYVVLNMLYQPIVGAGAIGLFNLLLMEEKINNLNKIEQHSILLNQLDMGIPDFFAAREKLEAVGLLKTFVKALDNENHVIYEVQPIMSPSKFLHDDILSLLLVEKLGFEKVEEISHFFSYNRENMEDYVEVTKSFVDVFRFDSNRLISKTSELSQIKEIVTKKEETAIKEVTNSFDWLFFMSLVESLHIDEKQIKVELKRTIELFHQLYGINELEMFDYVKQSVDYVTNRVMEKEFKQLIYKGYHSRKKQEVTQNDDTNKAQKKLTNSEKNQLRENTLKLTGFLDEEISVILACDSVAPLLFLKAIKAQKGGFVSSNERWAVENLKTQSSLPDSVINMLIHYLLVVQGNSSLNQNIMMSIANDWAQKKIFSPEEALNQVKKLQETKKQPARSKSNYNQPKRKETLPDWAKEDVVRKETPLSAEEAAFFQDQLKQLAKKPKEGDN</sequence>
<comment type="caution">
    <text evidence="5">The sequence shown here is derived from an EMBL/GenBank/DDBJ whole genome shotgun (WGS) entry which is preliminary data.</text>
</comment>
<comment type="similarity">
    <text evidence="1">Belongs to the DnaB/DnaD family.</text>
</comment>
<accession>A0A369AUX6</accession>
<protein>
    <submittedName>
        <fullName evidence="5">Uncharacterized protein</fullName>
    </submittedName>
</protein>
<keyword evidence="6" id="KW-1185">Reference proteome</keyword>